<evidence type="ECO:0000313" key="4">
    <source>
        <dbReference type="Proteomes" id="UP000029867"/>
    </source>
</evidence>
<evidence type="ECO:0000313" key="5">
    <source>
        <dbReference type="Proteomes" id="UP000249293"/>
    </source>
</evidence>
<dbReference type="EMBL" id="JQFK01000026">
    <property type="protein sequence ID" value="KGK37972.1"/>
    <property type="molecule type" value="Genomic_DNA"/>
</dbReference>
<dbReference type="GeneID" id="40383236"/>
<sequence>MPKKLRQKPKICYRSTTVYWLCSKNLTTSITSIMLLFRPLVGIRMNSLTVKGAYNSLVLPNPAYRKFSVTSYYLNKNLIDSRNHEKEVVSQHARQEIPAEIFEKKQVISRRIPGETPQENDLKSRFPASLHFEKEAVPTLLPRPGVPAPNKYPLARLYDALTKKTEPELIYEAEPHKLYFVFCYAFALLFMIYGLNAFHIGSGLAWDMYENNDLKLAETQKKIQLVMHLGIVTVLSAMPFLAGIAFLFVPSRLVRRIWYLPPVSSTGKMRPDGQAFVKFTTHPLLPNRPTPVYTFPLGELQKSITAKIYSGKGFYGTNDSSFFFFLKEKGKRIPFVVDRKGFFWGDGRVFDLLFSDDPIEKVENAKKIDDIYGDMIRERKHKEHELKKELGFGWRTKASAKLMKEDIQKLRQLVSNKNVPTVKNEEKEDTQINKKS</sequence>
<dbReference type="RefSeq" id="XP_029320948.1">
    <property type="nucleotide sequence ID" value="XM_029465089.1"/>
</dbReference>
<dbReference type="AlphaFoldDB" id="A0A099P1D3"/>
<accession>A0A099P1D3</accession>
<evidence type="ECO:0000313" key="2">
    <source>
        <dbReference type="EMBL" id="AWU75471.1"/>
    </source>
</evidence>
<dbReference type="OrthoDB" id="4083656at2759"/>
<keyword evidence="1" id="KW-0472">Membrane</keyword>
<keyword evidence="1" id="KW-1133">Transmembrane helix</keyword>
<name>A0A099P1D3_PICKU</name>
<dbReference type="VEuPathDB" id="FungiDB:C5L36_0B07240"/>
<dbReference type="HOGENOM" id="CLU_051372_0_0_1"/>
<reference evidence="4" key="1">
    <citation type="journal article" date="2014" name="Microb. Cell Fact.">
        <title>Exploiting Issatchenkia orientalis SD108 for succinic acid production.</title>
        <authorList>
            <person name="Xiao H."/>
            <person name="Shao Z."/>
            <person name="Jiang Y."/>
            <person name="Dole S."/>
            <person name="Zhao H."/>
        </authorList>
    </citation>
    <scope>NUCLEOTIDE SEQUENCE [LARGE SCALE GENOMIC DNA]</scope>
    <source>
        <strain evidence="4">SD108</strain>
    </source>
</reference>
<keyword evidence="1" id="KW-0812">Transmembrane</keyword>
<reference evidence="2 5" key="3">
    <citation type="submission" date="2018-06" db="EMBL/GenBank/DDBJ databases">
        <title>Population genomics shows no distinction between pathogenic Candida krusei and environmental Pichia kudriavzevii: One species, four names.</title>
        <authorList>
            <person name="Douglass A.P."/>
            <person name="Offei B."/>
            <person name="Braun-Galleani S."/>
            <person name="Coughlan A.Y."/>
            <person name="Martos A."/>
            <person name="Ortiz-Merino R.A."/>
            <person name="Byrne K.P."/>
            <person name="Wolfe K.H."/>
        </authorList>
    </citation>
    <scope>NUCLEOTIDE SEQUENCE [LARGE SCALE GENOMIC DNA]</scope>
    <source>
        <strain evidence="2 5">CBS573</strain>
    </source>
</reference>
<feature type="transmembrane region" description="Helical" evidence="1">
    <location>
        <begin position="178"/>
        <end position="206"/>
    </location>
</feature>
<dbReference type="Proteomes" id="UP000029867">
    <property type="component" value="Unassembled WGS sequence"/>
</dbReference>
<feature type="transmembrane region" description="Helical" evidence="1">
    <location>
        <begin position="226"/>
        <end position="249"/>
    </location>
</feature>
<organism evidence="3 4">
    <name type="scientific">Pichia kudriavzevii</name>
    <name type="common">Yeast</name>
    <name type="synonym">Issatchenkia orientalis</name>
    <dbReference type="NCBI Taxonomy" id="4909"/>
    <lineage>
        <taxon>Eukaryota</taxon>
        <taxon>Fungi</taxon>
        <taxon>Dikarya</taxon>
        <taxon>Ascomycota</taxon>
        <taxon>Saccharomycotina</taxon>
        <taxon>Pichiomycetes</taxon>
        <taxon>Pichiales</taxon>
        <taxon>Pichiaceae</taxon>
        <taxon>Pichia</taxon>
    </lineage>
</organism>
<dbReference type="Proteomes" id="UP000249293">
    <property type="component" value="Chromosome 2"/>
</dbReference>
<proteinExistence type="predicted"/>
<gene>
    <name evidence="2" type="ORF">C5L36_0B07240</name>
    <name evidence="3" type="ORF">JL09_g2862</name>
</gene>
<evidence type="ECO:0000313" key="3">
    <source>
        <dbReference type="EMBL" id="KGK37972.1"/>
    </source>
</evidence>
<protein>
    <submittedName>
        <fullName evidence="3">Uncharacterized protein</fullName>
    </submittedName>
</protein>
<dbReference type="EMBL" id="CP028774">
    <property type="protein sequence ID" value="AWU75471.1"/>
    <property type="molecule type" value="Genomic_DNA"/>
</dbReference>
<evidence type="ECO:0000256" key="1">
    <source>
        <dbReference type="SAM" id="Phobius"/>
    </source>
</evidence>
<keyword evidence="5" id="KW-1185">Reference proteome</keyword>
<dbReference type="KEGG" id="pkz:C5L36_0B07240"/>
<dbReference type="eggNOG" id="ENOG502RZCP">
    <property type="taxonomic scope" value="Eukaryota"/>
</dbReference>
<reference evidence="3" key="2">
    <citation type="submission" date="2014-08" db="EMBL/GenBank/DDBJ databases">
        <title>Exploiting Issatchenkia orientalis SD108 for Succinic Acid Production.</title>
        <authorList>
            <person name="Xiao H."/>
            <person name="Shao Z."/>
            <person name="Jiang Y."/>
            <person name="Dole S."/>
            <person name="Zhao H."/>
        </authorList>
    </citation>
    <scope>NUCLEOTIDE SEQUENCE [LARGE SCALE GENOMIC DNA]</scope>
    <source>
        <strain evidence="3">SD108</strain>
    </source>
</reference>